<feature type="domain" description="eCIS core" evidence="2">
    <location>
        <begin position="118"/>
        <end position="189"/>
    </location>
</feature>
<dbReference type="RefSeq" id="WP_229821048.1">
    <property type="nucleotide sequence ID" value="NZ_BMQK01000005.1"/>
</dbReference>
<dbReference type="InterPro" id="IPR025295">
    <property type="entry name" value="eCIS_core_dom"/>
</dbReference>
<evidence type="ECO:0000313" key="4">
    <source>
        <dbReference type="Proteomes" id="UP000620156"/>
    </source>
</evidence>
<dbReference type="Pfam" id="PF13699">
    <property type="entry name" value="eCIS_core"/>
    <property type="match status" value="1"/>
</dbReference>
<keyword evidence="4" id="KW-1185">Reference proteome</keyword>
<feature type="region of interest" description="Disordered" evidence="1">
    <location>
        <begin position="443"/>
        <end position="463"/>
    </location>
</feature>
<reference evidence="3" key="2">
    <citation type="submission" date="2020-09" db="EMBL/GenBank/DDBJ databases">
        <authorList>
            <person name="Sun Q."/>
            <person name="Ohkuma M."/>
        </authorList>
    </citation>
    <scope>NUCLEOTIDE SEQUENCE</scope>
    <source>
        <strain evidence="3">JCM 3131</strain>
    </source>
</reference>
<gene>
    <name evidence="3" type="ORF">GCM10010145_30690</name>
</gene>
<evidence type="ECO:0000313" key="3">
    <source>
        <dbReference type="EMBL" id="GGQ58425.1"/>
    </source>
</evidence>
<feature type="compositionally biased region" description="Basic and acidic residues" evidence="1">
    <location>
        <begin position="69"/>
        <end position="104"/>
    </location>
</feature>
<dbReference type="EMBL" id="BMQK01000005">
    <property type="protein sequence ID" value="GGQ58425.1"/>
    <property type="molecule type" value="Genomic_DNA"/>
</dbReference>
<reference evidence="3" key="1">
    <citation type="journal article" date="2014" name="Int. J. Syst. Evol. Microbiol.">
        <title>Complete genome sequence of Corynebacterium casei LMG S-19264T (=DSM 44701T), isolated from a smear-ripened cheese.</title>
        <authorList>
            <consortium name="US DOE Joint Genome Institute (JGI-PGF)"/>
            <person name="Walter F."/>
            <person name="Albersmeier A."/>
            <person name="Kalinowski J."/>
            <person name="Ruckert C."/>
        </authorList>
    </citation>
    <scope>NUCLEOTIDE SEQUENCE</scope>
    <source>
        <strain evidence="3">JCM 3131</strain>
    </source>
</reference>
<dbReference type="Proteomes" id="UP000620156">
    <property type="component" value="Unassembled WGS sequence"/>
</dbReference>
<protein>
    <recommendedName>
        <fullName evidence="2">eCIS core domain-containing protein</fullName>
    </recommendedName>
</protein>
<organism evidence="3 4">
    <name type="scientific">Streptomyces ruber</name>
    <dbReference type="NCBI Taxonomy" id="83378"/>
    <lineage>
        <taxon>Bacteria</taxon>
        <taxon>Bacillati</taxon>
        <taxon>Actinomycetota</taxon>
        <taxon>Actinomycetes</taxon>
        <taxon>Kitasatosporales</taxon>
        <taxon>Streptomycetaceae</taxon>
        <taxon>Streptomyces</taxon>
    </lineage>
</organism>
<comment type="caution">
    <text evidence="3">The sequence shown here is derived from an EMBL/GenBank/DDBJ whole genome shotgun (WGS) entry which is preliminary data.</text>
</comment>
<name>A0A918BBX5_9ACTN</name>
<feature type="region of interest" description="Disordered" evidence="1">
    <location>
        <begin position="1"/>
        <end position="47"/>
    </location>
</feature>
<sequence length="760" mass="82296">MRVREPSRDRGEPERSARHSEPAAPGRLTRTSPDGTGPVRIPGTFRPQRLLALQRAVGNRAVTAMLAERHGRDDGHTHPGDRAHGEPEPAQRAAAGDHTDEEPVRPAAHAVLRSAGRPLEAPLRTEMEARLGADFSRVRLHTGISAERSAQELGARAYTSGEHVVLGSQGADKHTLAHELTHVIQQRQGPVSGTDSGGGLRVSDPSDRFERAAETNAKRVMAAPPPSVARTGNDGHTDAAGSLSRSPRDTDGTGTPAVQRAVGFEFEAQWNVRRIEDDSEEKHAQRSRERERLIDAKILASFLRPTSAYHQRLTEEERAQVAEGPARAQALRDTWFGTDGLLTDAGRQRLAQLDVTPGERAMLVQTLLWHAEVPEEPLAGENLGKGRVDGLVVAGSKFDLTADASPSGGSNLEWITDPLTSLAEVGTVMDDVTAMAGYLDSRRDDPYVPSEEVTAGGGRPRPRLRIYPDGKPLSFAPQATLGARLEQLPKLVDYLENRRPMSMVERLPVLGSGRVEGRRQAVTDLGGLGDLPAARIGADTAVTALLPRLGLRVPRSGTKALTGLVMHLAAYLMQGQRIEPGANAKSIAGSVMARTDFAHSFSLLPQELKGHFQADPDAFATLVLEAAGMAGRGGERVFGNEVERGLANDRTRTTVPLTRSTWLRALPSGTDLLKNWEHLTTDEQQMVDETGARAVHKSLGALGTQENLVGPQNEYQAVVVELRRMKQDVPTARLKRLAVAVFTLVEQLNARRTLRYGKGR</sequence>
<evidence type="ECO:0000256" key="1">
    <source>
        <dbReference type="SAM" id="MobiDB-lite"/>
    </source>
</evidence>
<dbReference type="AlphaFoldDB" id="A0A918BBX5"/>
<accession>A0A918BBX5</accession>
<feature type="region of interest" description="Disordered" evidence="1">
    <location>
        <begin position="220"/>
        <end position="256"/>
    </location>
</feature>
<evidence type="ECO:0000259" key="2">
    <source>
        <dbReference type="Pfam" id="PF13699"/>
    </source>
</evidence>
<feature type="compositionally biased region" description="Basic and acidic residues" evidence="1">
    <location>
        <begin position="1"/>
        <end position="21"/>
    </location>
</feature>
<feature type="region of interest" description="Disordered" evidence="1">
    <location>
        <begin position="69"/>
        <end position="105"/>
    </location>
</feature>
<proteinExistence type="predicted"/>